<organism evidence="1">
    <name type="scientific">viral metagenome</name>
    <dbReference type="NCBI Taxonomy" id="1070528"/>
    <lineage>
        <taxon>unclassified sequences</taxon>
        <taxon>metagenomes</taxon>
        <taxon>organismal metagenomes</taxon>
    </lineage>
</organism>
<name>A0A6C0EAQ5_9ZZZZ</name>
<dbReference type="AlphaFoldDB" id="A0A6C0EAQ5"/>
<proteinExistence type="predicted"/>
<sequence length="118" mass="13896">MQKFKLIATHVLSDDYQKGSLGGKVVPAKKPIIFYVNVEPDKKPYLKMYDNNKHLIYTNDLNCQKPLRDINEKFIKFQLNWPCGSALTFFDNGTFDYYIYGSGVPYIHRYRGKFEKKE</sequence>
<dbReference type="EMBL" id="MN739781">
    <property type="protein sequence ID" value="QHT26216.1"/>
    <property type="molecule type" value="Genomic_DNA"/>
</dbReference>
<accession>A0A6C0EAQ5</accession>
<protein>
    <submittedName>
        <fullName evidence="1">Uncharacterized protein</fullName>
    </submittedName>
</protein>
<evidence type="ECO:0000313" key="1">
    <source>
        <dbReference type="EMBL" id="QHT26216.1"/>
    </source>
</evidence>
<reference evidence="1" key="1">
    <citation type="journal article" date="2020" name="Nature">
        <title>Giant virus diversity and host interactions through global metagenomics.</title>
        <authorList>
            <person name="Schulz F."/>
            <person name="Roux S."/>
            <person name="Paez-Espino D."/>
            <person name="Jungbluth S."/>
            <person name="Walsh D.A."/>
            <person name="Denef V.J."/>
            <person name="McMahon K.D."/>
            <person name="Konstantinidis K.T."/>
            <person name="Eloe-Fadrosh E.A."/>
            <person name="Kyrpides N.C."/>
            <person name="Woyke T."/>
        </authorList>
    </citation>
    <scope>NUCLEOTIDE SEQUENCE</scope>
    <source>
        <strain evidence="1">GVMAG-M-3300023179-27</strain>
    </source>
</reference>